<evidence type="ECO:0000256" key="11">
    <source>
        <dbReference type="ARBA" id="ARBA00066744"/>
    </source>
</evidence>
<proteinExistence type="inferred from homology"/>
<dbReference type="SUPFAM" id="SSF52540">
    <property type="entry name" value="P-loop containing nucleoside triphosphate hydrolases"/>
    <property type="match status" value="1"/>
</dbReference>
<organism evidence="14 15">
    <name type="scientific">Candidatus Azambacteria bacterium GW2011_GWA2_45_90</name>
    <dbReference type="NCBI Taxonomy" id="1618614"/>
    <lineage>
        <taxon>Bacteria</taxon>
        <taxon>Candidatus Azamiibacteriota</taxon>
    </lineage>
</organism>
<feature type="binding site" evidence="12">
    <location>
        <begin position="23"/>
        <end position="28"/>
    </location>
    <ligand>
        <name>GTP</name>
        <dbReference type="ChEBI" id="CHEBI:37565"/>
    </ligand>
</feature>
<dbReference type="GO" id="GO:0043022">
    <property type="term" value="F:ribosome binding"/>
    <property type="evidence" value="ECO:0007669"/>
    <property type="project" value="UniProtKB-UniRule"/>
</dbReference>
<dbReference type="GO" id="GO:0003924">
    <property type="term" value="F:GTPase activity"/>
    <property type="evidence" value="ECO:0007669"/>
    <property type="project" value="UniProtKB-UniRule"/>
</dbReference>
<dbReference type="AlphaFoldDB" id="A0A0G1NEP7"/>
<comment type="subcellular location">
    <subcellularLocation>
        <location evidence="12">Cell membrane</location>
        <topology evidence="12">Peripheral membrane protein</topology>
        <orientation evidence="12">Cytoplasmic side</orientation>
    </subcellularLocation>
</comment>
<dbReference type="EMBL" id="LCLO01000014">
    <property type="protein sequence ID" value="KKU18981.1"/>
    <property type="molecule type" value="Genomic_DNA"/>
</dbReference>
<evidence type="ECO:0000256" key="4">
    <source>
        <dbReference type="ARBA" id="ARBA00022801"/>
    </source>
</evidence>
<keyword evidence="2 12" id="KW-1003">Cell membrane</keyword>
<keyword evidence="4 12" id="KW-0378">Hydrolase</keyword>
<dbReference type="SUPFAM" id="SSF54980">
    <property type="entry name" value="EF-G C-terminal domain-like"/>
    <property type="match status" value="2"/>
</dbReference>
<dbReference type="CDD" id="cd01890">
    <property type="entry name" value="LepA"/>
    <property type="match status" value="1"/>
</dbReference>
<dbReference type="PROSITE" id="PS51722">
    <property type="entry name" value="G_TR_2"/>
    <property type="match status" value="1"/>
</dbReference>
<dbReference type="EC" id="3.6.5.n1" evidence="11 12"/>
<dbReference type="Pfam" id="PF06421">
    <property type="entry name" value="LepA_C"/>
    <property type="match status" value="1"/>
</dbReference>
<dbReference type="Pfam" id="PF03144">
    <property type="entry name" value="GTP_EFTU_D2"/>
    <property type="match status" value="1"/>
</dbReference>
<comment type="similarity">
    <text evidence="10">Belongs to the GTP-binding elongation factor family. LepA subfamily.</text>
</comment>
<dbReference type="Proteomes" id="UP000034644">
    <property type="component" value="Unassembled WGS sequence"/>
</dbReference>
<dbReference type="FunFam" id="3.30.70.870:FF:000004">
    <property type="entry name" value="Translation factor GUF1, mitochondrial"/>
    <property type="match status" value="1"/>
</dbReference>
<dbReference type="CDD" id="cd16260">
    <property type="entry name" value="EF4_III"/>
    <property type="match status" value="1"/>
</dbReference>
<evidence type="ECO:0000256" key="7">
    <source>
        <dbReference type="ARBA" id="ARBA00023136"/>
    </source>
</evidence>
<dbReference type="InterPro" id="IPR013842">
    <property type="entry name" value="LepA_CTD"/>
</dbReference>
<name>A0A0G1NEP7_9BACT</name>
<dbReference type="Pfam" id="PF00009">
    <property type="entry name" value="GTP_EFTU"/>
    <property type="match status" value="1"/>
</dbReference>
<dbReference type="Gene3D" id="3.30.70.2570">
    <property type="entry name" value="Elongation factor 4, C-terminal domain"/>
    <property type="match status" value="1"/>
</dbReference>
<dbReference type="NCBIfam" id="TIGR00231">
    <property type="entry name" value="small_GTP"/>
    <property type="match status" value="1"/>
</dbReference>
<protein>
    <recommendedName>
        <fullName evidence="11 12">Elongation factor 4</fullName>
        <shortName evidence="12">EF-4</shortName>
        <ecNumber evidence="11 12">3.6.5.n1</ecNumber>
    </recommendedName>
    <alternativeName>
        <fullName evidence="12">Ribosomal back-translocase LepA</fullName>
    </alternativeName>
</protein>
<evidence type="ECO:0000256" key="6">
    <source>
        <dbReference type="ARBA" id="ARBA00023134"/>
    </source>
</evidence>
<evidence type="ECO:0000256" key="3">
    <source>
        <dbReference type="ARBA" id="ARBA00022741"/>
    </source>
</evidence>
<evidence type="ECO:0000256" key="10">
    <source>
        <dbReference type="ARBA" id="ARBA00061052"/>
    </source>
</evidence>
<comment type="similarity">
    <text evidence="1 12">Belongs to the TRAFAC class translation factor GTPase superfamily. Classic translation factor GTPase family. LepA subfamily.</text>
</comment>
<dbReference type="InterPro" id="IPR038363">
    <property type="entry name" value="LepA_C_sf"/>
</dbReference>
<dbReference type="Pfam" id="PF00679">
    <property type="entry name" value="EFG_C"/>
    <property type="match status" value="1"/>
</dbReference>
<evidence type="ECO:0000313" key="14">
    <source>
        <dbReference type="EMBL" id="KKU18981.1"/>
    </source>
</evidence>
<dbReference type="FunFam" id="3.30.70.2570:FF:000001">
    <property type="entry name" value="Translation factor GUF1, mitochondrial"/>
    <property type="match status" value="1"/>
</dbReference>
<keyword evidence="6 12" id="KW-0342">GTP-binding</keyword>
<gene>
    <name evidence="12" type="primary">lepA</name>
    <name evidence="14" type="ORF">UX27_C0014G0004</name>
</gene>
<feature type="domain" description="Tr-type G" evidence="13">
    <location>
        <begin position="11"/>
        <end position="199"/>
    </location>
</feature>
<evidence type="ECO:0000256" key="12">
    <source>
        <dbReference type="HAMAP-Rule" id="MF_00071"/>
    </source>
</evidence>
<dbReference type="InterPro" id="IPR041095">
    <property type="entry name" value="EFG_II"/>
</dbReference>
<dbReference type="GO" id="GO:0005886">
    <property type="term" value="C:plasma membrane"/>
    <property type="evidence" value="ECO:0007669"/>
    <property type="project" value="UniProtKB-SubCell"/>
</dbReference>
<dbReference type="PATRIC" id="fig|1618614.3.peg.223"/>
<dbReference type="InterPro" id="IPR009000">
    <property type="entry name" value="Transl_B-barrel_sf"/>
</dbReference>
<dbReference type="PRINTS" id="PR00315">
    <property type="entry name" value="ELONGATNFCT"/>
</dbReference>
<dbReference type="InterPro" id="IPR035647">
    <property type="entry name" value="EFG_III/V"/>
</dbReference>
<evidence type="ECO:0000256" key="5">
    <source>
        <dbReference type="ARBA" id="ARBA00022917"/>
    </source>
</evidence>
<accession>A0A0G1NEP7</accession>
<dbReference type="SUPFAM" id="SSF50447">
    <property type="entry name" value="Translation proteins"/>
    <property type="match status" value="1"/>
</dbReference>
<evidence type="ECO:0000313" key="15">
    <source>
        <dbReference type="Proteomes" id="UP000034644"/>
    </source>
</evidence>
<dbReference type="InterPro" id="IPR006297">
    <property type="entry name" value="EF-4"/>
</dbReference>
<dbReference type="CDD" id="cd03699">
    <property type="entry name" value="EF4_II"/>
    <property type="match status" value="1"/>
</dbReference>
<dbReference type="InterPro" id="IPR004161">
    <property type="entry name" value="EFTu-like_2"/>
</dbReference>
<dbReference type="GO" id="GO:0005525">
    <property type="term" value="F:GTP binding"/>
    <property type="evidence" value="ECO:0007669"/>
    <property type="project" value="UniProtKB-UniRule"/>
</dbReference>
<comment type="caution">
    <text evidence="14">The sequence shown here is derived from an EMBL/GenBank/DDBJ whole genome shotgun (WGS) entry which is preliminary data.</text>
</comment>
<keyword evidence="7 12" id="KW-0472">Membrane</keyword>
<dbReference type="InterPro" id="IPR000795">
    <property type="entry name" value="T_Tr_GTP-bd_dom"/>
</dbReference>
<feature type="binding site" evidence="12">
    <location>
        <begin position="144"/>
        <end position="147"/>
    </location>
    <ligand>
        <name>GTP</name>
        <dbReference type="ChEBI" id="CHEBI:37565"/>
    </ligand>
</feature>
<dbReference type="PANTHER" id="PTHR43512">
    <property type="entry name" value="TRANSLATION FACTOR GUF1-RELATED"/>
    <property type="match status" value="1"/>
</dbReference>
<dbReference type="Gene3D" id="2.40.30.10">
    <property type="entry name" value="Translation factors"/>
    <property type="match status" value="1"/>
</dbReference>
<dbReference type="PANTHER" id="PTHR43512:SF4">
    <property type="entry name" value="TRANSLATION FACTOR GUF1 HOMOLOG, CHLOROPLASTIC"/>
    <property type="match status" value="1"/>
</dbReference>
<comment type="function">
    <text evidence="9 12">Required for accurate and efficient protein synthesis under certain stress conditions. May act as a fidelity factor of the translation reaction, by catalyzing a one-codon backward translocation of tRNAs on improperly translocated ribosomes. Back-translocation proceeds from a post-translocation (POST) complex to a pre-translocation (PRE) complex, thus giving elongation factor G a second chance to translocate the tRNAs correctly. Binds to ribosomes in a GTP-dependent manner.</text>
</comment>
<dbReference type="PROSITE" id="PS00301">
    <property type="entry name" value="G_TR_1"/>
    <property type="match status" value="1"/>
</dbReference>
<sequence>MSYTKNMDFQTRIRNFCIIAHIDHGKSTLADRLLELTGTIEKRKMKEQFLDQMDIERERGITIKMQPVKMLYQPAVSSLKDYQFTLNLIDTPGHVDFNYEVSRSLAAVEGAILLVDATQGVQAQTLANLYLAEREHLAIIPVINKVDLPNARTEEVKNELAELLKILQPDEEILTVSAKTGLGVDKVLEMIVKKVPAPKGHLKSPLRALIFDSHFDPYMGVVAHIRVVDGKIKRGDEIKMMVAGSRAEVFEVGVFRPEPTHLDSLEAGEIGYLATGIKNPDLIKVGDTITLLKNPYEVEPLEGYQEPKPTVFASFYPEAADDFNLLKDALSKLKLNDASLTFEPETSEALGRGFQLGFLGMLHLEIVHERLRREYGLNLIATTPTVAYQVVLKNSDAPKNIDSVSHWPDPTRIEETLEPWVRMEIITHPKFMGDVINLLENRRGEYKHTEYLGPEKLFLFYEVPLAEIIVDFYDNLKSVSEGYASMSYEPVGYRKSDLTKLDILIAGERVEQFSRIVPKEKAQAEGRAMVEKLKEVVPRQLFAVAIQAALGGKVIAREDIPAMRKDVTGYLYGGDYSRKRKLLEKQKKGKKKLKARGRIELAPEVFMQVLRRKSS</sequence>
<dbReference type="Gene3D" id="3.30.70.240">
    <property type="match status" value="1"/>
</dbReference>
<evidence type="ECO:0000256" key="2">
    <source>
        <dbReference type="ARBA" id="ARBA00022475"/>
    </source>
</evidence>
<dbReference type="FunFam" id="2.40.30.10:FF:000015">
    <property type="entry name" value="Translation factor GUF1, mitochondrial"/>
    <property type="match status" value="1"/>
</dbReference>
<dbReference type="HAMAP" id="MF_00071">
    <property type="entry name" value="LepA"/>
    <property type="match status" value="1"/>
</dbReference>
<evidence type="ECO:0000259" key="13">
    <source>
        <dbReference type="PROSITE" id="PS51722"/>
    </source>
</evidence>
<dbReference type="InterPro" id="IPR005225">
    <property type="entry name" value="Small_GTP-bd"/>
</dbReference>
<dbReference type="Pfam" id="PF14492">
    <property type="entry name" value="EFG_III"/>
    <property type="match status" value="1"/>
</dbReference>
<dbReference type="GO" id="GO:0003746">
    <property type="term" value="F:translation elongation factor activity"/>
    <property type="evidence" value="ECO:0007669"/>
    <property type="project" value="UniProtKB-UniRule"/>
</dbReference>
<dbReference type="Gene3D" id="3.30.70.870">
    <property type="entry name" value="Elongation Factor G (Translational Gtpase), domain 3"/>
    <property type="match status" value="1"/>
</dbReference>
<dbReference type="FunFam" id="3.40.50.300:FF:000078">
    <property type="entry name" value="Elongation factor 4"/>
    <property type="match status" value="1"/>
</dbReference>
<evidence type="ECO:0000256" key="8">
    <source>
        <dbReference type="ARBA" id="ARBA00050293"/>
    </source>
</evidence>
<evidence type="ECO:0000256" key="1">
    <source>
        <dbReference type="ARBA" id="ARBA00005454"/>
    </source>
</evidence>
<keyword evidence="14" id="KW-0251">Elongation factor</keyword>
<dbReference type="Gene3D" id="3.40.50.300">
    <property type="entry name" value="P-loop containing nucleotide triphosphate hydrolases"/>
    <property type="match status" value="1"/>
</dbReference>
<dbReference type="NCBIfam" id="TIGR01393">
    <property type="entry name" value="lepA"/>
    <property type="match status" value="1"/>
</dbReference>
<dbReference type="InterPro" id="IPR031157">
    <property type="entry name" value="G_TR_CS"/>
</dbReference>
<dbReference type="InterPro" id="IPR027417">
    <property type="entry name" value="P-loop_NTPase"/>
</dbReference>
<keyword evidence="5 12" id="KW-0648">Protein biosynthesis</keyword>
<dbReference type="CDD" id="cd03709">
    <property type="entry name" value="lepA_C"/>
    <property type="match status" value="1"/>
</dbReference>
<reference evidence="14 15" key="1">
    <citation type="journal article" date="2015" name="Nature">
        <title>rRNA introns, odd ribosomes, and small enigmatic genomes across a large radiation of phyla.</title>
        <authorList>
            <person name="Brown C.T."/>
            <person name="Hug L.A."/>
            <person name="Thomas B.C."/>
            <person name="Sharon I."/>
            <person name="Castelle C.J."/>
            <person name="Singh A."/>
            <person name="Wilkins M.J."/>
            <person name="Williams K.H."/>
            <person name="Banfield J.F."/>
        </authorList>
    </citation>
    <scope>NUCLEOTIDE SEQUENCE [LARGE SCALE GENOMIC DNA]</scope>
</reference>
<keyword evidence="3 12" id="KW-0547">Nucleotide-binding</keyword>
<comment type="catalytic activity">
    <reaction evidence="8 12">
        <text>GTP + H2O = GDP + phosphate + H(+)</text>
        <dbReference type="Rhea" id="RHEA:19669"/>
        <dbReference type="ChEBI" id="CHEBI:15377"/>
        <dbReference type="ChEBI" id="CHEBI:15378"/>
        <dbReference type="ChEBI" id="CHEBI:37565"/>
        <dbReference type="ChEBI" id="CHEBI:43474"/>
        <dbReference type="ChEBI" id="CHEBI:58189"/>
        <dbReference type="EC" id="3.6.5.n1"/>
    </reaction>
</comment>
<dbReference type="InterPro" id="IPR035654">
    <property type="entry name" value="LepA_IV"/>
</dbReference>
<dbReference type="GO" id="GO:0045727">
    <property type="term" value="P:positive regulation of translation"/>
    <property type="evidence" value="ECO:0007669"/>
    <property type="project" value="UniProtKB-UniRule"/>
</dbReference>
<dbReference type="InterPro" id="IPR000640">
    <property type="entry name" value="EFG_V-like"/>
</dbReference>
<evidence type="ECO:0000256" key="9">
    <source>
        <dbReference type="ARBA" id="ARBA00057626"/>
    </source>
</evidence>